<keyword evidence="2" id="KW-1185">Reference proteome</keyword>
<evidence type="ECO:0000313" key="2">
    <source>
        <dbReference type="Proteomes" id="UP000001279"/>
    </source>
</evidence>
<gene>
    <name evidence="1" type="ordered locus">LRC_17020</name>
</gene>
<proteinExistence type="predicted"/>
<reference evidence="1 2" key="1">
    <citation type="journal article" date="2011" name="Microb. Cell Fact.">
        <title>Genome sequences and comparative genomics of two Lactobacillus ruminis strains from the bovine and human intestinal tracts.</title>
        <authorList>
            <person name="Forde B.M."/>
            <person name="Neville B.A."/>
            <person name="O'Donnell M.M."/>
            <person name="Riboulet-Bisson E."/>
            <person name="Claesson M.J."/>
            <person name="Coghlan A."/>
            <person name="Ross R.P."/>
            <person name="O'Toole P.W."/>
        </authorList>
    </citation>
    <scope>NUCLEOTIDE SEQUENCE [LARGE SCALE GENOMIC DNA]</scope>
    <source>
        <strain evidence="2">ATCC 27782 / RF3</strain>
    </source>
</reference>
<name>G2SRZ6_LIGR2</name>
<sequence length="47" mass="5515">MSRKQWRNIAMIFSKKYPYIPQVDETDCGIACQDLLTGKMPFFEICP</sequence>
<protein>
    <submittedName>
        <fullName evidence="1">Uncharacterized protein</fullName>
    </submittedName>
</protein>
<evidence type="ECO:0000313" key="1">
    <source>
        <dbReference type="EMBL" id="AEN78944.1"/>
    </source>
</evidence>
<accession>G2SRZ6</accession>
<dbReference type="EMBL" id="CP003032">
    <property type="protein sequence ID" value="AEN78944.1"/>
    <property type="molecule type" value="Genomic_DNA"/>
</dbReference>
<dbReference type="KEGG" id="lrm:LRC_17020"/>
<organism evidence="1 2">
    <name type="scientific">Ligilactobacillus ruminis (strain ATCC 27782 / RF3)</name>
    <name type="common">Lactobacillus ruminis</name>
    <dbReference type="NCBI Taxonomy" id="1069534"/>
    <lineage>
        <taxon>Bacteria</taxon>
        <taxon>Bacillati</taxon>
        <taxon>Bacillota</taxon>
        <taxon>Bacilli</taxon>
        <taxon>Lactobacillales</taxon>
        <taxon>Lactobacillaceae</taxon>
        <taxon>Ligilactobacillus</taxon>
    </lineage>
</organism>
<dbReference type="AlphaFoldDB" id="G2SRZ6"/>
<dbReference type="HOGENOM" id="CLU_3169599_0_0_9"/>
<dbReference type="Proteomes" id="UP000001279">
    <property type="component" value="Chromosome"/>
</dbReference>